<dbReference type="SMART" id="SM00332">
    <property type="entry name" value="PP2Cc"/>
    <property type="match status" value="1"/>
</dbReference>
<dbReference type="Gene3D" id="3.60.40.10">
    <property type="entry name" value="PPM-type phosphatase domain"/>
    <property type="match status" value="1"/>
</dbReference>
<feature type="domain" description="C2H2-type" evidence="8">
    <location>
        <begin position="9"/>
        <end position="39"/>
    </location>
</feature>
<evidence type="ECO:0000256" key="2">
    <source>
        <dbReference type="ARBA" id="ARBA00022737"/>
    </source>
</evidence>
<proteinExistence type="predicted"/>
<feature type="domain" description="PDZ GRASP-type" evidence="10">
    <location>
        <begin position="447"/>
        <end position="536"/>
    </location>
</feature>
<evidence type="ECO:0000259" key="8">
    <source>
        <dbReference type="PROSITE" id="PS50157"/>
    </source>
</evidence>
<keyword evidence="4" id="KW-0472">Membrane</keyword>
<keyword evidence="6" id="KW-0175">Coiled coil</keyword>
<feature type="region of interest" description="Disordered" evidence="7">
    <location>
        <begin position="641"/>
        <end position="667"/>
    </location>
</feature>
<reference evidence="12 13" key="2">
    <citation type="submission" date="2024-05" db="EMBL/GenBank/DDBJ databases">
        <authorList>
            <person name="Chen Y."/>
            <person name="Shah S."/>
            <person name="Dougan E. K."/>
            <person name="Thang M."/>
            <person name="Chan C."/>
        </authorList>
    </citation>
    <scope>NUCLEOTIDE SEQUENCE [LARGE SCALE GENOMIC DNA]</scope>
</reference>
<dbReference type="GO" id="GO:0008270">
    <property type="term" value="F:zinc ion binding"/>
    <property type="evidence" value="ECO:0007669"/>
    <property type="project" value="UniProtKB-KW"/>
</dbReference>
<evidence type="ECO:0000259" key="10">
    <source>
        <dbReference type="PROSITE" id="PS51865"/>
    </source>
</evidence>
<name>A0A9P1CWC7_9DINO</name>
<feature type="domain" description="PDZ GRASP-type" evidence="10">
    <location>
        <begin position="542"/>
        <end position="631"/>
    </location>
</feature>
<accession>A0A9P1CWC7</accession>
<dbReference type="EMBL" id="CAMXCT020002558">
    <property type="protein sequence ID" value="CAL1152324.1"/>
    <property type="molecule type" value="Genomic_DNA"/>
</dbReference>
<keyword evidence="5" id="KW-0862">Zinc</keyword>
<organism evidence="11">
    <name type="scientific">Cladocopium goreaui</name>
    <dbReference type="NCBI Taxonomy" id="2562237"/>
    <lineage>
        <taxon>Eukaryota</taxon>
        <taxon>Sar</taxon>
        <taxon>Alveolata</taxon>
        <taxon>Dinophyceae</taxon>
        <taxon>Suessiales</taxon>
        <taxon>Symbiodiniaceae</taxon>
        <taxon>Cladocopium</taxon>
    </lineage>
</organism>
<comment type="subcellular location">
    <subcellularLocation>
        <location evidence="1">Golgi apparatus membrane</location>
    </subcellularLocation>
</comment>
<dbReference type="PROSITE" id="PS51865">
    <property type="entry name" value="PDZ_GRASP"/>
    <property type="match status" value="2"/>
</dbReference>
<keyword evidence="5" id="KW-0479">Metal-binding</keyword>
<dbReference type="PROSITE" id="PS50157">
    <property type="entry name" value="ZINC_FINGER_C2H2_2"/>
    <property type="match status" value="1"/>
</dbReference>
<reference evidence="11" key="1">
    <citation type="submission" date="2022-10" db="EMBL/GenBank/DDBJ databases">
        <authorList>
            <person name="Chen Y."/>
            <person name="Dougan E. K."/>
            <person name="Chan C."/>
            <person name="Rhodes N."/>
            <person name="Thang M."/>
        </authorList>
    </citation>
    <scope>NUCLEOTIDE SEQUENCE</scope>
</reference>
<evidence type="ECO:0000313" key="13">
    <source>
        <dbReference type="Proteomes" id="UP001152797"/>
    </source>
</evidence>
<evidence type="ECO:0000256" key="7">
    <source>
        <dbReference type="SAM" id="MobiDB-lite"/>
    </source>
</evidence>
<feature type="compositionally biased region" description="Basic and acidic residues" evidence="7">
    <location>
        <begin position="775"/>
        <end position="784"/>
    </location>
</feature>
<dbReference type="InterPro" id="IPR024958">
    <property type="entry name" value="GRASP_PDZ"/>
</dbReference>
<protein>
    <submittedName>
        <fullName evidence="12">Golgi reassembly-stacking protein 2 (GRS2) (Golgi phosphoprotein 6) (GOLPH6) (Golgi reassembly-stacking protein of 55 kDa) (GRASP55) (p59)</fullName>
    </submittedName>
</protein>
<gene>
    <name evidence="11" type="ORF">C1SCF055_LOCUS25206</name>
</gene>
<feature type="coiled-coil region" evidence="6">
    <location>
        <begin position="31"/>
        <end position="76"/>
    </location>
</feature>
<evidence type="ECO:0000256" key="4">
    <source>
        <dbReference type="ARBA" id="ARBA00023136"/>
    </source>
</evidence>
<dbReference type="CDD" id="cd00143">
    <property type="entry name" value="PP2Cc"/>
    <property type="match status" value="1"/>
</dbReference>
<dbReference type="GO" id="GO:0000139">
    <property type="term" value="C:Golgi membrane"/>
    <property type="evidence" value="ECO:0007669"/>
    <property type="project" value="UniProtKB-SubCell"/>
</dbReference>
<evidence type="ECO:0000259" key="9">
    <source>
        <dbReference type="PROSITE" id="PS51746"/>
    </source>
</evidence>
<evidence type="ECO:0000313" key="11">
    <source>
        <dbReference type="EMBL" id="CAI3998949.1"/>
    </source>
</evidence>
<comment type="caution">
    <text evidence="11">The sequence shown here is derived from an EMBL/GenBank/DDBJ whole genome shotgun (WGS) entry which is preliminary data.</text>
</comment>
<keyword evidence="2" id="KW-0677">Repeat</keyword>
<dbReference type="InterPro" id="IPR036034">
    <property type="entry name" value="PDZ_sf"/>
</dbReference>
<dbReference type="AlphaFoldDB" id="A0A9P1CWC7"/>
<dbReference type="Proteomes" id="UP001152797">
    <property type="component" value="Unassembled WGS sequence"/>
</dbReference>
<dbReference type="GO" id="GO:0007030">
    <property type="term" value="P:Golgi organization"/>
    <property type="evidence" value="ECO:0007669"/>
    <property type="project" value="TreeGrafter"/>
</dbReference>
<evidence type="ECO:0000256" key="1">
    <source>
        <dbReference type="ARBA" id="ARBA00004394"/>
    </source>
</evidence>
<keyword evidence="13" id="KW-1185">Reference proteome</keyword>
<evidence type="ECO:0000256" key="5">
    <source>
        <dbReference type="PROSITE-ProRule" id="PRU00042"/>
    </source>
</evidence>
<dbReference type="Pfam" id="PF04495">
    <property type="entry name" value="GRASP55_65"/>
    <property type="match status" value="1"/>
</dbReference>
<keyword evidence="5" id="KW-0863">Zinc-finger</keyword>
<dbReference type="Pfam" id="PF00481">
    <property type="entry name" value="PP2C"/>
    <property type="match status" value="1"/>
</dbReference>
<evidence type="ECO:0000313" key="12">
    <source>
        <dbReference type="EMBL" id="CAL4786261.1"/>
    </source>
</evidence>
<dbReference type="EMBL" id="CAMXCT010002558">
    <property type="protein sequence ID" value="CAI3998949.1"/>
    <property type="molecule type" value="Genomic_DNA"/>
</dbReference>
<feature type="domain" description="PPM-type phosphatase" evidence="9">
    <location>
        <begin position="141"/>
        <end position="435"/>
    </location>
</feature>
<evidence type="ECO:0000256" key="3">
    <source>
        <dbReference type="ARBA" id="ARBA00023034"/>
    </source>
</evidence>
<dbReference type="SUPFAM" id="SSF50156">
    <property type="entry name" value="PDZ domain-like"/>
    <property type="match status" value="2"/>
</dbReference>
<keyword evidence="3" id="KW-0333">Golgi apparatus</keyword>
<dbReference type="EMBL" id="CAMXCT030002558">
    <property type="protein sequence ID" value="CAL4786261.1"/>
    <property type="molecule type" value="Genomic_DNA"/>
</dbReference>
<dbReference type="InterPro" id="IPR013087">
    <property type="entry name" value="Znf_C2H2_type"/>
</dbReference>
<dbReference type="SUPFAM" id="SSF81606">
    <property type="entry name" value="PP2C-like"/>
    <property type="match status" value="1"/>
</dbReference>
<evidence type="ECO:0000256" key="6">
    <source>
        <dbReference type="SAM" id="Coils"/>
    </source>
</evidence>
<dbReference type="OrthoDB" id="10264738at2759"/>
<sequence length="823" mass="90830">MTDNVAPRYICFLCKRKFASAALLTKHKQLSELHRRNLTKQEEENQQRKEELRQAVAAVKRQLQEIEVSLSKLEVADEGLIGQRTSLEMKCRQAMTEYGQVQERLEVSRHQQLCERQGGEGNPPWSLNGAHETTVGRLLMSAGAASWQGNKEVQEDRFLTDVELQAPGGQRIVGVIVFDGHSGSLCVDIMMDWLPRNLQKCLSAKPALTEEHLKNAVTEACVLTDDEFLAKAREKDALDGTTMILCLLWPEDVGRAQGKSRCRLLVANLGDSRAVICRQQGQHLGSFRLSEDHKPGRPDEQQRIEGNGGVVDMQGVWRVFTPGPATFGGRSLLWGLAVSRAFGDLLMKEPQRYGCTNCSGALVSAMPEITTCGLNVSEDRFLVLACDGIWDVLSDEEAISVCSEHKTADLAAHALVRRAFELGSDDNLTAVVLAWSAEDKVGSSEIGGFRIFKVNDGSPAAEAGLEVFFDFIVEINGVLMDADQTTFAKAIQDAENQRTKLVVQNIRTHTSRDVYVTPRRWGGAGLLGAVVRYDSLESAEGQGMRVLSIFPDSPAEAAGLVPNKDFLLGTTEVMFRDMDELAEVVNLYMGKELKVYVYNLDSESIREIILVPRTDWGGEGAIGADIRTGLLHRIPAPRRAFGGDDPLLEPEIPQGPGSDAAPGPQVAVPRQLDPQQVNELLSQVQHELSLLQKLQTQQELSELQQQHLQQFMYMQQQLLQLQQTQGHLPSARPKNDPAPHPVPSESVQDSKHSSEQVAPRMQPQEQVHSVPNGDSHYEGSDRAEGQIQRLFQLPPAAKAAAERLERSPFDMLAPGIIYETAVS</sequence>
<dbReference type="InterPro" id="IPR001932">
    <property type="entry name" value="PPM-type_phosphatase-like_dom"/>
</dbReference>
<dbReference type="PROSITE" id="PS51746">
    <property type="entry name" value="PPM_2"/>
    <property type="match status" value="1"/>
</dbReference>
<dbReference type="InterPro" id="IPR036457">
    <property type="entry name" value="PPM-type-like_dom_sf"/>
</dbReference>
<dbReference type="InterPro" id="IPR007583">
    <property type="entry name" value="GRASP55_65"/>
</dbReference>
<dbReference type="Gene3D" id="2.30.42.10">
    <property type="match status" value="2"/>
</dbReference>
<dbReference type="PANTHER" id="PTHR12893:SF0">
    <property type="entry name" value="GRASP65"/>
    <property type="match status" value="1"/>
</dbReference>
<dbReference type="PANTHER" id="PTHR12893">
    <property type="entry name" value="GOLGI REASSEMBLY STACKING PROTEIN GRASP"/>
    <property type="match status" value="1"/>
</dbReference>
<feature type="region of interest" description="Disordered" evidence="7">
    <location>
        <begin position="722"/>
        <end position="788"/>
    </location>
</feature>